<evidence type="ECO:0000313" key="6">
    <source>
        <dbReference type="EMBL" id="VFV31029.1"/>
    </source>
</evidence>
<keyword evidence="4" id="KW-0409">Iron storage</keyword>
<dbReference type="PANTHER" id="PTHR11431:SF47">
    <property type="entry name" value="FERRITIN LIGHT CHAIN"/>
    <property type="match status" value="1"/>
</dbReference>
<dbReference type="InterPro" id="IPR009040">
    <property type="entry name" value="Ferritin-like_diiron"/>
</dbReference>
<evidence type="ECO:0000256" key="4">
    <source>
        <dbReference type="RuleBase" id="RU361145"/>
    </source>
</evidence>
<feature type="domain" description="Ferritin-like diiron" evidence="5">
    <location>
        <begin position="1"/>
        <end position="60"/>
    </location>
</feature>
<gene>
    <name evidence="6" type="ORF">LYPA_23C022446</name>
</gene>
<dbReference type="PROSITE" id="PS50905">
    <property type="entry name" value="FERRITIN_LIKE"/>
    <property type="match status" value="1"/>
</dbReference>
<dbReference type="SUPFAM" id="SSF47240">
    <property type="entry name" value="Ferritin-like"/>
    <property type="match status" value="1"/>
</dbReference>
<dbReference type="GO" id="GO:0044754">
    <property type="term" value="C:autolysosome"/>
    <property type="evidence" value="ECO:0007669"/>
    <property type="project" value="UniProtKB-SubCell"/>
</dbReference>
<evidence type="ECO:0000256" key="2">
    <source>
        <dbReference type="ARBA" id="ARBA00045578"/>
    </source>
</evidence>
<dbReference type="Proteomes" id="UP000386466">
    <property type="component" value="Unassembled WGS sequence"/>
</dbReference>
<dbReference type="PANTHER" id="PTHR11431">
    <property type="entry name" value="FERRITIN"/>
    <property type="match status" value="1"/>
</dbReference>
<dbReference type="GO" id="GO:0006826">
    <property type="term" value="P:iron ion transport"/>
    <property type="evidence" value="ECO:0007669"/>
    <property type="project" value="InterPro"/>
</dbReference>
<comment type="subcellular location">
    <subcellularLocation>
        <location evidence="1">Autolysosome</location>
    </subcellularLocation>
</comment>
<dbReference type="InterPro" id="IPR012347">
    <property type="entry name" value="Ferritin-like"/>
</dbReference>
<dbReference type="GO" id="GO:0008199">
    <property type="term" value="F:ferric iron binding"/>
    <property type="evidence" value="ECO:0007669"/>
    <property type="project" value="InterPro"/>
</dbReference>
<sequence>MHLRASYTYLSRGFYSDLDDVALEGVGHFSRGVAEKKREGAKRLLKMQDQCGGHGLFREV</sequence>
<keyword evidence="4" id="KW-0479">Metal-binding</keyword>
<keyword evidence="4" id="KW-0408">Iron</keyword>
<organism evidence="6 7">
    <name type="scientific">Lynx pardinus</name>
    <name type="common">Iberian lynx</name>
    <name type="synonym">Felis pardina</name>
    <dbReference type="NCBI Taxonomy" id="191816"/>
    <lineage>
        <taxon>Eukaryota</taxon>
        <taxon>Metazoa</taxon>
        <taxon>Chordata</taxon>
        <taxon>Craniata</taxon>
        <taxon>Vertebrata</taxon>
        <taxon>Euteleostomi</taxon>
        <taxon>Mammalia</taxon>
        <taxon>Eutheria</taxon>
        <taxon>Laurasiatheria</taxon>
        <taxon>Carnivora</taxon>
        <taxon>Feliformia</taxon>
        <taxon>Felidae</taxon>
        <taxon>Felinae</taxon>
        <taxon>Lynx</taxon>
    </lineage>
</organism>
<dbReference type="Gene3D" id="1.20.1260.10">
    <property type="match status" value="1"/>
</dbReference>
<dbReference type="AlphaFoldDB" id="A0A485NFI8"/>
<keyword evidence="7" id="KW-1185">Reference proteome</keyword>
<dbReference type="InterPro" id="IPR001519">
    <property type="entry name" value="Ferritin"/>
</dbReference>
<proteinExistence type="inferred from homology"/>
<comment type="subunit">
    <text evidence="3">Oligomer of 24 subunits. There are two types of subunits: L (light) chain and H (heavy) chain. The major chain can be light or heavy, depending on the species and tissue type. The functional molecule forms a roughly spherical shell with a diameter of 12 nm and contains a central cavity into which the insoluble mineral iron core is deposited. Interacts with NCOA4.</text>
</comment>
<accession>A0A485NFI8</accession>
<dbReference type="GO" id="GO:0008198">
    <property type="term" value="F:ferrous iron binding"/>
    <property type="evidence" value="ECO:0007669"/>
    <property type="project" value="TreeGrafter"/>
</dbReference>
<evidence type="ECO:0000256" key="1">
    <source>
        <dbReference type="ARBA" id="ARBA00044942"/>
    </source>
</evidence>
<comment type="similarity">
    <text evidence="4">Belongs to the ferritin family.</text>
</comment>
<dbReference type="InterPro" id="IPR009078">
    <property type="entry name" value="Ferritin-like_SF"/>
</dbReference>
<protein>
    <recommendedName>
        <fullName evidence="4">Ferritin</fullName>
    </recommendedName>
</protein>
<comment type="function">
    <text evidence="2">Stores iron in a soluble, non-toxic, readily available form. Important for iron homeostasis. Iron is taken up in the ferrous form and deposited as ferric hydroxides after oxidation. Also plays a role in delivery of iron to cells. Mediates iron uptake in capsule cells of the developing kidney. Delivery to lysosomes by the cargo receptor NCOA4 for autophagic degradation and release or iron.</text>
</comment>
<evidence type="ECO:0000259" key="5">
    <source>
        <dbReference type="PROSITE" id="PS50905"/>
    </source>
</evidence>
<evidence type="ECO:0000256" key="3">
    <source>
        <dbReference type="ARBA" id="ARBA00047045"/>
    </source>
</evidence>
<evidence type="ECO:0000313" key="7">
    <source>
        <dbReference type="Proteomes" id="UP000386466"/>
    </source>
</evidence>
<dbReference type="EMBL" id="CAAGRJ010015033">
    <property type="protein sequence ID" value="VFV31029.1"/>
    <property type="molecule type" value="Genomic_DNA"/>
</dbReference>
<reference evidence="6 7" key="1">
    <citation type="submission" date="2019-01" db="EMBL/GenBank/DDBJ databases">
        <authorList>
            <person name="Alioto T."/>
            <person name="Alioto T."/>
        </authorList>
    </citation>
    <scope>NUCLEOTIDE SEQUENCE [LARGE SCALE GENOMIC DNA]</scope>
</reference>
<dbReference type="GO" id="GO:0006879">
    <property type="term" value="P:intracellular iron ion homeostasis"/>
    <property type="evidence" value="ECO:0007669"/>
    <property type="project" value="UniProtKB-KW"/>
</dbReference>
<name>A0A485NFI8_LYNPA</name>